<dbReference type="InterPro" id="IPR025359">
    <property type="entry name" value="SduA_C"/>
</dbReference>
<feature type="domain" description="Shedu protein SduA C-terminal" evidence="1">
    <location>
        <begin position="198"/>
        <end position="373"/>
    </location>
</feature>
<gene>
    <name evidence="2" type="ORF">FHR65_004125</name>
</gene>
<evidence type="ECO:0000259" key="1">
    <source>
        <dbReference type="Pfam" id="PF14082"/>
    </source>
</evidence>
<evidence type="ECO:0000313" key="2">
    <source>
        <dbReference type="EMBL" id="MBB5672524.1"/>
    </source>
</evidence>
<comment type="caution">
    <text evidence="2">The sequence shown here is derived from an EMBL/GenBank/DDBJ whole genome shotgun (WGS) entry which is preliminary data.</text>
</comment>
<reference evidence="2" key="1">
    <citation type="submission" date="2020-08" db="EMBL/GenBank/DDBJ databases">
        <title>Studying the diversity of plant-associated saprophytic bacteria and their role in host health and plant-pathogen interactions.</title>
        <authorList>
            <person name="Potnis N."/>
        </authorList>
    </citation>
    <scope>NUCLEOTIDE SEQUENCE</scope>
    <source>
        <strain evidence="2">F21</strain>
    </source>
</reference>
<dbReference type="EMBL" id="JACIIQ010000026">
    <property type="protein sequence ID" value="MBB5672524.1"/>
    <property type="molecule type" value="Genomic_DNA"/>
</dbReference>
<dbReference type="RefSeq" id="WP_184579042.1">
    <property type="nucleotide sequence ID" value="NZ_JACIIQ010000026.1"/>
</dbReference>
<protein>
    <recommendedName>
        <fullName evidence="1">Shedu protein SduA C-terminal domain-containing protein</fullName>
    </recommendedName>
</protein>
<organism evidence="2">
    <name type="scientific">Xanthomonas arboricola</name>
    <dbReference type="NCBI Taxonomy" id="56448"/>
    <lineage>
        <taxon>Bacteria</taxon>
        <taxon>Pseudomonadati</taxon>
        <taxon>Pseudomonadota</taxon>
        <taxon>Gammaproteobacteria</taxon>
        <taxon>Lysobacterales</taxon>
        <taxon>Lysobacteraceae</taxon>
        <taxon>Xanthomonas</taxon>
    </lineage>
</organism>
<dbReference type="AlphaFoldDB" id="A0AB73H299"/>
<proteinExistence type="predicted"/>
<name>A0AB73H299_9XANT</name>
<sequence>MDDDSYQFPKPRKVYVSPSLPGFGDKTKRVRIASKVSGASDGYEYAKEHGEVVLRDKPNARTSIKAKFLEATGDVFILTIQKFDNDSGMPYGAGFTFVGEEIPRLLEFVTNIRAAAFEESRSLNLTDDELRRRVLTPAQAGALLAGNPEVFAEAVRQAVTKEDLVSLGYRRQQLETFERLLSDADYFEHAKAVKRCGDEALWQQFFEKNPWIFGYGLQYVYGAGLDGEKLEQYVRGHTVLRPGKRVDGLLKSKAIASTLCFVEIKHHRTGLMAKQQYRGGCYAPSAELCGAVAQIQGTVSYASESLFGRHRITGEDGFPTGEEVFNFSPRSFVIAGSLGEFRNEHGVSEDRLRSFELYRAHLHQPEIFTFDEIFERARHIVAGHHAPLAQE</sequence>
<accession>A0AB73H299</accession>
<dbReference type="Pfam" id="PF14082">
    <property type="entry name" value="SduA_C"/>
    <property type="match status" value="1"/>
</dbReference>
<dbReference type="Proteomes" id="UP000528595">
    <property type="component" value="Unassembled WGS sequence"/>
</dbReference>